<dbReference type="EMBL" id="MU274901">
    <property type="protein sequence ID" value="KAI0093658.1"/>
    <property type="molecule type" value="Genomic_DNA"/>
</dbReference>
<organism evidence="1 2">
    <name type="scientific">Irpex rosettiformis</name>
    <dbReference type="NCBI Taxonomy" id="378272"/>
    <lineage>
        <taxon>Eukaryota</taxon>
        <taxon>Fungi</taxon>
        <taxon>Dikarya</taxon>
        <taxon>Basidiomycota</taxon>
        <taxon>Agaricomycotina</taxon>
        <taxon>Agaricomycetes</taxon>
        <taxon>Polyporales</taxon>
        <taxon>Irpicaceae</taxon>
        <taxon>Irpex</taxon>
    </lineage>
</organism>
<keyword evidence="2" id="KW-1185">Reference proteome</keyword>
<evidence type="ECO:0000313" key="2">
    <source>
        <dbReference type="Proteomes" id="UP001055072"/>
    </source>
</evidence>
<proteinExistence type="predicted"/>
<accession>A0ACB8UH25</accession>
<dbReference type="Proteomes" id="UP001055072">
    <property type="component" value="Unassembled WGS sequence"/>
</dbReference>
<comment type="caution">
    <text evidence="1">The sequence shown here is derived from an EMBL/GenBank/DDBJ whole genome shotgun (WGS) entry which is preliminary data.</text>
</comment>
<protein>
    <submittedName>
        <fullName evidence="1">Uncharacterized protein</fullName>
    </submittedName>
</protein>
<reference evidence="1" key="1">
    <citation type="journal article" date="2021" name="Environ. Microbiol.">
        <title>Gene family expansions and transcriptome signatures uncover fungal adaptations to wood decay.</title>
        <authorList>
            <person name="Hage H."/>
            <person name="Miyauchi S."/>
            <person name="Viragh M."/>
            <person name="Drula E."/>
            <person name="Min B."/>
            <person name="Chaduli D."/>
            <person name="Navarro D."/>
            <person name="Favel A."/>
            <person name="Norest M."/>
            <person name="Lesage-Meessen L."/>
            <person name="Balint B."/>
            <person name="Merenyi Z."/>
            <person name="de Eugenio L."/>
            <person name="Morin E."/>
            <person name="Martinez A.T."/>
            <person name="Baldrian P."/>
            <person name="Stursova M."/>
            <person name="Martinez M.J."/>
            <person name="Novotny C."/>
            <person name="Magnuson J.K."/>
            <person name="Spatafora J.W."/>
            <person name="Maurice S."/>
            <person name="Pangilinan J."/>
            <person name="Andreopoulos W."/>
            <person name="LaButti K."/>
            <person name="Hundley H."/>
            <person name="Na H."/>
            <person name="Kuo A."/>
            <person name="Barry K."/>
            <person name="Lipzen A."/>
            <person name="Henrissat B."/>
            <person name="Riley R."/>
            <person name="Ahrendt S."/>
            <person name="Nagy L.G."/>
            <person name="Grigoriev I.V."/>
            <person name="Martin F."/>
            <person name="Rosso M.N."/>
        </authorList>
    </citation>
    <scope>NUCLEOTIDE SEQUENCE</scope>
    <source>
        <strain evidence="1">CBS 384.51</strain>
    </source>
</reference>
<evidence type="ECO:0000313" key="1">
    <source>
        <dbReference type="EMBL" id="KAI0093658.1"/>
    </source>
</evidence>
<sequence length="211" mass="23956">MSRPKQPSLHYSGYGRPSLPSLFKTTSSSPNPIVEAAIRRFMTPDARPIFQRHWEQAKARLGPWKAGLTLRSFIEFNTKEIELDPWAEAARDNMMRPRTFLRSTGSTNPLTYDCVLVLCKLASTTLSPTLLHVESNTLISVGDDVVFFRKGKWFYAAGCPLPGRGKVLEDWEYIKCWTARFTLPFMEPDEGSECSDEHAAVEIDMQIEHTV</sequence>
<name>A0ACB8UH25_9APHY</name>
<gene>
    <name evidence="1" type="ORF">BDY19DRAFT_265923</name>
</gene>